<dbReference type="KEGG" id="mgel:G5B37_00860"/>
<dbReference type="Proteomes" id="UP000505306">
    <property type="component" value="Chromosome"/>
</dbReference>
<dbReference type="RefSeq" id="WP_164678160.1">
    <property type="nucleotide sequence ID" value="NZ_CP049057.1"/>
</dbReference>
<dbReference type="EMBL" id="CP049057">
    <property type="protein sequence ID" value="QIE58162.1"/>
    <property type="molecule type" value="Genomic_DNA"/>
</dbReference>
<feature type="transmembrane region" description="Helical" evidence="1">
    <location>
        <begin position="34"/>
        <end position="52"/>
    </location>
</feature>
<name>A0A6G6GHY9_9FLAO</name>
<evidence type="ECO:0000256" key="1">
    <source>
        <dbReference type="SAM" id="Phobius"/>
    </source>
</evidence>
<evidence type="ECO:0000313" key="3">
    <source>
        <dbReference type="Proteomes" id="UP000505306"/>
    </source>
</evidence>
<organism evidence="2 3">
    <name type="scientific">Rasiella rasia</name>
    <dbReference type="NCBI Taxonomy" id="2744027"/>
    <lineage>
        <taxon>Bacteria</taxon>
        <taxon>Pseudomonadati</taxon>
        <taxon>Bacteroidota</taxon>
        <taxon>Flavobacteriia</taxon>
        <taxon>Flavobacteriales</taxon>
        <taxon>Flavobacteriaceae</taxon>
        <taxon>Rasiella</taxon>
    </lineage>
</organism>
<dbReference type="AlphaFoldDB" id="A0A6G6GHY9"/>
<gene>
    <name evidence="2" type="ORF">G5B37_00860</name>
</gene>
<evidence type="ECO:0000313" key="2">
    <source>
        <dbReference type="EMBL" id="QIE58162.1"/>
    </source>
</evidence>
<keyword evidence="1" id="KW-0812">Transmembrane</keyword>
<keyword evidence="1" id="KW-0472">Membrane</keyword>
<feature type="transmembrane region" description="Helical" evidence="1">
    <location>
        <begin position="73"/>
        <end position="97"/>
    </location>
</feature>
<accession>A0A6G6GHY9</accession>
<reference evidence="2 3" key="1">
    <citation type="submission" date="2020-02" db="EMBL/GenBank/DDBJ databases">
        <title>Complete genome sequence of Flavobacteriaceae bacterium.</title>
        <authorList>
            <person name="Kim S.-J."/>
            <person name="Kim Y.-S."/>
            <person name="Kim K.-H."/>
        </authorList>
    </citation>
    <scope>NUCLEOTIDE SEQUENCE [LARGE SCALE GENOMIC DNA]</scope>
    <source>
        <strain evidence="2 3">RR4-40</strain>
    </source>
</reference>
<keyword evidence="1" id="KW-1133">Transmembrane helix</keyword>
<protein>
    <submittedName>
        <fullName evidence="2">Uncharacterized protein</fullName>
    </submittedName>
</protein>
<feature type="transmembrane region" description="Helical" evidence="1">
    <location>
        <begin position="12"/>
        <end position="28"/>
    </location>
</feature>
<keyword evidence="3" id="KW-1185">Reference proteome</keyword>
<sequence length="103" mass="12058">MNVRLYWQFYKAIFPFAMAFGMVALAIWGVFLGYLLFCTLGFGFGILGFQTFRKNEYYSYYNLGHTKWNLFKIAFAINFIVGAPIFLLFLTLFLLFFGQTSFT</sequence>
<proteinExistence type="predicted"/>